<dbReference type="PANTHER" id="PTHR11638">
    <property type="entry name" value="ATP-DEPENDENT CLP PROTEASE"/>
    <property type="match status" value="1"/>
</dbReference>
<dbReference type="InterPro" id="IPR050130">
    <property type="entry name" value="ClpA_ClpB"/>
</dbReference>
<evidence type="ECO:0000256" key="1">
    <source>
        <dbReference type="ARBA" id="ARBA00022737"/>
    </source>
</evidence>
<evidence type="ECO:0000256" key="2">
    <source>
        <dbReference type="ARBA" id="ARBA00022741"/>
    </source>
</evidence>
<dbReference type="InterPro" id="IPR041546">
    <property type="entry name" value="ClpA/ClpB_AAA_lid"/>
</dbReference>
<dbReference type="InterPro" id="IPR001270">
    <property type="entry name" value="ClpA/B"/>
</dbReference>
<dbReference type="InterPro" id="IPR003593">
    <property type="entry name" value="AAA+_ATPase"/>
</dbReference>
<dbReference type="SMART" id="SM01086">
    <property type="entry name" value="ClpB_D2-small"/>
    <property type="match status" value="1"/>
</dbReference>
<dbReference type="Pfam" id="PF00004">
    <property type="entry name" value="AAA"/>
    <property type="match status" value="1"/>
</dbReference>
<dbReference type="PRINTS" id="PR00300">
    <property type="entry name" value="CLPPROTEASEA"/>
</dbReference>
<keyword evidence="3" id="KW-0067">ATP-binding</keyword>
<gene>
    <name evidence="8" type="ORF">A2427_00920</name>
</gene>
<feature type="domain" description="Clp ATPase C-terminal" evidence="7">
    <location>
        <begin position="772"/>
        <end position="861"/>
    </location>
</feature>
<dbReference type="CDD" id="cd19499">
    <property type="entry name" value="RecA-like_ClpB_Hsp104-like"/>
    <property type="match status" value="1"/>
</dbReference>
<proteinExistence type="predicted"/>
<keyword evidence="1" id="KW-0677">Repeat</keyword>
<sequence>MDSTAHFNNNPSSFRHRPFNMNFKNSRIYFAIRMEKIFRAILFLKKLFLILLALSFVLFLYGFFLQRFEYALNRKILGILFISLSFYLICLIKSYFFEEKVKNPRVSCSLNEALSDIQHYNIADYFSFEAARAVFSALKSARSPEITSTHILYFILKNNPEFKILFSRLLVDYKGFMDAVRGETKSYPVIKEGLPLESEEFKKSILNSLELAHIHGHEKCDVGDLLYSLAKEDKVFKEMLIQNNLKAEDIEDLSLWMERLREKEKLRKSFWKYENLAKRGTLAKHWTSGFTLTLDRYSEDITEQIKKSNIDFAGHSEELNSVERILSIKGNNNVLLVGNPGTGRRSIVYHLAKRSLLGSSMEEINYKRVVELDISSLLAQIESVEETEVALDKIFQESLTAGNIILVLDNIHDYIGREQGLGIMDISGVISPYLRLSGFKIIAIADYEGLHRNMEKNPGILSLFEKVEVSEISRKDTITLLQNISLLLEQQYNIFIPYPSIREAVSLSERYFPSLSFPEKAIELMRETVVYVASRKEKAVLPSHVSRIVSEKSEIPVGEIEQKEKDILINLEDLIHKRIINQEEAVREVSSALRRARAEITVRQGPMGAFLFLGPTGVGKTETAKALAEIYFGSESNMIRLDMSEFQNSKDISRLIGSPSEQGLLTSPVREKPFSLILLDEIEKSHPNILNIFLQVFDEGHITDGLGRKVDFRNTIIIATSNAGYEIILKSIKEKEKWGGIRQKMIDFLFQEKIFRPEFLNRFDAFVVFAPLSQENLKDIAGLMLGKLKKNLLNKGIEIVITEELKEEIARLGYNPVFGARHMRRVVQEKIENPLAQAILKGYLSRGSKLEMNPKDFNLIVNNSIIKN</sequence>
<feature type="domain" description="AAA+ ATPase" evidence="6">
    <location>
        <begin position="606"/>
        <end position="760"/>
    </location>
</feature>
<dbReference type="Gene3D" id="1.10.8.60">
    <property type="match status" value="2"/>
</dbReference>
<accession>A0A1G2EN94</accession>
<dbReference type="InterPro" id="IPR003959">
    <property type="entry name" value="ATPase_AAA_core"/>
</dbReference>
<evidence type="ECO:0000256" key="3">
    <source>
        <dbReference type="ARBA" id="ARBA00022840"/>
    </source>
</evidence>
<comment type="caution">
    <text evidence="8">The sequence shown here is derived from an EMBL/GenBank/DDBJ whole genome shotgun (WGS) entry which is preliminary data.</text>
</comment>
<feature type="transmembrane region" description="Helical" evidence="5">
    <location>
        <begin position="43"/>
        <end position="64"/>
    </location>
</feature>
<reference evidence="8 9" key="1">
    <citation type="journal article" date="2016" name="Nat. Commun.">
        <title>Thousands of microbial genomes shed light on interconnected biogeochemical processes in an aquifer system.</title>
        <authorList>
            <person name="Anantharaman K."/>
            <person name="Brown C.T."/>
            <person name="Hug L.A."/>
            <person name="Sharon I."/>
            <person name="Castelle C.J."/>
            <person name="Probst A.J."/>
            <person name="Thomas B.C."/>
            <person name="Singh A."/>
            <person name="Wilkins M.J."/>
            <person name="Karaoz U."/>
            <person name="Brodie E.L."/>
            <person name="Williams K.H."/>
            <person name="Hubbard S.S."/>
            <person name="Banfield J.F."/>
        </authorList>
    </citation>
    <scope>NUCLEOTIDE SEQUENCE [LARGE SCALE GENOMIC DNA]</scope>
</reference>
<dbReference type="Pfam" id="PF07724">
    <property type="entry name" value="AAA_2"/>
    <property type="match status" value="1"/>
</dbReference>
<keyword evidence="5" id="KW-0472">Membrane</keyword>
<keyword evidence="2" id="KW-0547">Nucleotide-binding</keyword>
<evidence type="ECO:0000259" key="6">
    <source>
        <dbReference type="SMART" id="SM00382"/>
    </source>
</evidence>
<dbReference type="Gene3D" id="1.10.1780.10">
    <property type="entry name" value="Clp, N-terminal domain"/>
    <property type="match status" value="1"/>
</dbReference>
<dbReference type="InterPro" id="IPR019489">
    <property type="entry name" value="Clp_ATPase_C"/>
</dbReference>
<dbReference type="GO" id="GO:0005737">
    <property type="term" value="C:cytoplasm"/>
    <property type="evidence" value="ECO:0007669"/>
    <property type="project" value="TreeGrafter"/>
</dbReference>
<dbReference type="InterPro" id="IPR027417">
    <property type="entry name" value="P-loop_NTPase"/>
</dbReference>
<feature type="transmembrane region" description="Helical" evidence="5">
    <location>
        <begin position="76"/>
        <end position="96"/>
    </location>
</feature>
<dbReference type="Proteomes" id="UP000176326">
    <property type="component" value="Unassembled WGS sequence"/>
</dbReference>
<evidence type="ECO:0000313" key="9">
    <source>
        <dbReference type="Proteomes" id="UP000176326"/>
    </source>
</evidence>
<feature type="domain" description="AAA+ ATPase" evidence="6">
    <location>
        <begin position="330"/>
        <end position="473"/>
    </location>
</feature>
<evidence type="ECO:0000256" key="4">
    <source>
        <dbReference type="ARBA" id="ARBA00023186"/>
    </source>
</evidence>
<dbReference type="GO" id="GO:0005524">
    <property type="term" value="F:ATP binding"/>
    <property type="evidence" value="ECO:0007669"/>
    <property type="project" value="UniProtKB-KW"/>
</dbReference>
<keyword evidence="5" id="KW-0812">Transmembrane</keyword>
<dbReference type="Pfam" id="PF17871">
    <property type="entry name" value="AAA_lid_9"/>
    <property type="match status" value="1"/>
</dbReference>
<dbReference type="InterPro" id="IPR036628">
    <property type="entry name" value="Clp_N_dom_sf"/>
</dbReference>
<dbReference type="GO" id="GO:0016887">
    <property type="term" value="F:ATP hydrolysis activity"/>
    <property type="evidence" value="ECO:0007669"/>
    <property type="project" value="InterPro"/>
</dbReference>
<dbReference type="SUPFAM" id="SSF52540">
    <property type="entry name" value="P-loop containing nucleoside triphosphate hydrolases"/>
    <property type="match status" value="2"/>
</dbReference>
<evidence type="ECO:0008006" key="10">
    <source>
        <dbReference type="Google" id="ProtNLM"/>
    </source>
</evidence>
<dbReference type="SUPFAM" id="SSF81923">
    <property type="entry name" value="Double Clp-N motif"/>
    <property type="match status" value="1"/>
</dbReference>
<protein>
    <recommendedName>
        <fullName evidence="10">Clp R domain-containing protein</fullName>
    </recommendedName>
</protein>
<name>A0A1G2EN94_9BACT</name>
<keyword evidence="5" id="KW-1133">Transmembrane helix</keyword>
<dbReference type="SMART" id="SM00382">
    <property type="entry name" value="AAA"/>
    <property type="match status" value="2"/>
</dbReference>
<organism evidence="8 9">
    <name type="scientific">Candidatus Nealsonbacteria bacterium RIFOXYC1_FULL_40_7</name>
    <dbReference type="NCBI Taxonomy" id="1801678"/>
    <lineage>
        <taxon>Bacteria</taxon>
        <taxon>Candidatus Nealsoniibacteriota</taxon>
    </lineage>
</organism>
<dbReference type="Pfam" id="PF10431">
    <property type="entry name" value="ClpB_D2-small"/>
    <property type="match status" value="1"/>
</dbReference>
<dbReference type="GO" id="GO:0034605">
    <property type="term" value="P:cellular response to heat"/>
    <property type="evidence" value="ECO:0007669"/>
    <property type="project" value="TreeGrafter"/>
</dbReference>
<keyword evidence="4" id="KW-0143">Chaperone</keyword>
<dbReference type="PANTHER" id="PTHR11638:SF18">
    <property type="entry name" value="HEAT SHOCK PROTEIN 104"/>
    <property type="match status" value="1"/>
</dbReference>
<evidence type="ECO:0000313" key="8">
    <source>
        <dbReference type="EMBL" id="OGZ26851.1"/>
    </source>
</evidence>
<evidence type="ECO:0000256" key="5">
    <source>
        <dbReference type="SAM" id="Phobius"/>
    </source>
</evidence>
<evidence type="ECO:0000259" key="7">
    <source>
        <dbReference type="SMART" id="SM01086"/>
    </source>
</evidence>
<dbReference type="Gene3D" id="3.40.50.300">
    <property type="entry name" value="P-loop containing nucleotide triphosphate hydrolases"/>
    <property type="match status" value="2"/>
</dbReference>
<dbReference type="AlphaFoldDB" id="A0A1G2EN94"/>
<dbReference type="EMBL" id="MHMN01000054">
    <property type="protein sequence ID" value="OGZ26851.1"/>
    <property type="molecule type" value="Genomic_DNA"/>
</dbReference>